<dbReference type="Gene3D" id="1.25.40.10">
    <property type="entry name" value="Tetratricopeptide repeat domain"/>
    <property type="match status" value="1"/>
</dbReference>
<dbReference type="PANTHER" id="PTHR44943:SF8">
    <property type="entry name" value="TPR REPEAT-CONTAINING PROTEIN MJ0263"/>
    <property type="match status" value="1"/>
</dbReference>
<dbReference type="SMART" id="SM00028">
    <property type="entry name" value="TPR"/>
    <property type="match status" value="3"/>
</dbReference>
<evidence type="ECO:0000256" key="2">
    <source>
        <dbReference type="ARBA" id="ARBA00022803"/>
    </source>
</evidence>
<name>A0A382FRB2_9ZZZZ</name>
<accession>A0A382FRB2</accession>
<keyword evidence="1" id="KW-0677">Repeat</keyword>
<dbReference type="InterPro" id="IPR051685">
    <property type="entry name" value="Ycf3/AcsC/BcsC/TPR_MFPF"/>
</dbReference>
<dbReference type="PANTHER" id="PTHR44943">
    <property type="entry name" value="CELLULOSE SYNTHASE OPERON PROTEIN C"/>
    <property type="match status" value="1"/>
</dbReference>
<dbReference type="InterPro" id="IPR011990">
    <property type="entry name" value="TPR-like_helical_dom_sf"/>
</dbReference>
<dbReference type="PROSITE" id="PS50293">
    <property type="entry name" value="TPR_REGION"/>
    <property type="match status" value="1"/>
</dbReference>
<dbReference type="InterPro" id="IPR019734">
    <property type="entry name" value="TPR_rpt"/>
</dbReference>
<reference evidence="4" key="1">
    <citation type="submission" date="2018-05" db="EMBL/GenBank/DDBJ databases">
        <authorList>
            <person name="Lanie J.A."/>
            <person name="Ng W.-L."/>
            <person name="Kazmierczak K.M."/>
            <person name="Andrzejewski T.M."/>
            <person name="Davidsen T.M."/>
            <person name="Wayne K.J."/>
            <person name="Tettelin H."/>
            <person name="Glass J.I."/>
            <person name="Rusch D."/>
            <person name="Podicherti R."/>
            <person name="Tsui H.-C.T."/>
            <person name="Winkler M.E."/>
        </authorList>
    </citation>
    <scope>NUCLEOTIDE SEQUENCE</scope>
</reference>
<feature type="non-terminal residue" evidence="4">
    <location>
        <position position="1"/>
    </location>
</feature>
<proteinExistence type="predicted"/>
<evidence type="ECO:0000313" key="4">
    <source>
        <dbReference type="EMBL" id="SVB65618.1"/>
    </source>
</evidence>
<dbReference type="Pfam" id="PF13414">
    <property type="entry name" value="TPR_11"/>
    <property type="match status" value="1"/>
</dbReference>
<dbReference type="PROSITE" id="PS50005">
    <property type="entry name" value="TPR"/>
    <property type="match status" value="2"/>
</dbReference>
<gene>
    <name evidence="4" type="ORF">METZ01_LOCUS218472</name>
</gene>
<evidence type="ECO:0000256" key="1">
    <source>
        <dbReference type="ARBA" id="ARBA00022737"/>
    </source>
</evidence>
<sequence>NTWKMLLQIQASLLMLVLLLGGCTSEEQIRKSALRYFKEGNTAFLHRDYQNAIWNYRKAITMDTETPEFYFNLGLVYYELGNFPEALDAYKRAAELRPRLSDTYYNIALVYHRMEQSNEADRYYTRYQDMLSLRKAKELARKKAEQAQPQQAMVPENPNALKTGVRKVKGQKPVIKKQSPTLASSKNTSSKLKFSASPRGATKSIPNWE</sequence>
<keyword evidence="2" id="KW-0802">TPR repeat</keyword>
<dbReference type="EMBL" id="UINC01051449">
    <property type="protein sequence ID" value="SVB65618.1"/>
    <property type="molecule type" value="Genomic_DNA"/>
</dbReference>
<feature type="region of interest" description="Disordered" evidence="3">
    <location>
        <begin position="141"/>
        <end position="209"/>
    </location>
</feature>
<feature type="compositionally biased region" description="Polar residues" evidence="3">
    <location>
        <begin position="178"/>
        <end position="192"/>
    </location>
</feature>
<organism evidence="4">
    <name type="scientific">marine metagenome</name>
    <dbReference type="NCBI Taxonomy" id="408172"/>
    <lineage>
        <taxon>unclassified sequences</taxon>
        <taxon>metagenomes</taxon>
        <taxon>ecological metagenomes</taxon>
    </lineage>
</organism>
<evidence type="ECO:0000256" key="3">
    <source>
        <dbReference type="SAM" id="MobiDB-lite"/>
    </source>
</evidence>
<dbReference type="AlphaFoldDB" id="A0A382FRB2"/>
<dbReference type="SUPFAM" id="SSF48452">
    <property type="entry name" value="TPR-like"/>
    <property type="match status" value="1"/>
</dbReference>
<protein>
    <submittedName>
        <fullName evidence="4">Uncharacterized protein</fullName>
    </submittedName>
</protein>